<feature type="transmembrane region" description="Helical" evidence="2">
    <location>
        <begin position="46"/>
        <end position="68"/>
    </location>
</feature>
<keyword evidence="2" id="KW-1133">Transmembrane helix</keyword>
<proteinExistence type="predicted"/>
<gene>
    <name evidence="3" type="ORF">V6R90_10170</name>
</gene>
<feature type="compositionally biased region" description="Pro residues" evidence="1">
    <location>
        <begin position="1"/>
        <end position="11"/>
    </location>
</feature>
<organism evidence="3 4">
    <name type="scientific">Nocardioides kribbensis</name>
    <dbReference type="NCBI Taxonomy" id="305517"/>
    <lineage>
        <taxon>Bacteria</taxon>
        <taxon>Bacillati</taxon>
        <taxon>Actinomycetota</taxon>
        <taxon>Actinomycetes</taxon>
        <taxon>Propionibacteriales</taxon>
        <taxon>Nocardioidaceae</taxon>
        <taxon>Nocardioides</taxon>
    </lineage>
</organism>
<evidence type="ECO:0000313" key="3">
    <source>
        <dbReference type="EMBL" id="MEQ7847645.1"/>
    </source>
</evidence>
<evidence type="ECO:0000256" key="1">
    <source>
        <dbReference type="SAM" id="MobiDB-lite"/>
    </source>
</evidence>
<accession>A0ABV1NYQ9</accession>
<evidence type="ECO:0000256" key="2">
    <source>
        <dbReference type="SAM" id="Phobius"/>
    </source>
</evidence>
<dbReference type="RefSeq" id="WP_349804587.1">
    <property type="nucleotide sequence ID" value="NZ_JBEGDP010000009.1"/>
</dbReference>
<sequence length="226" mass="23603">MSETPGPPSQPAPEGQAPGQTPGQDPGQGAGQPQGKPGRYQRTTGGLIGSMIVLVAAVIGIVLFRGAFRDTPEFEPTSVDYLGEVVRPVQGAGSEIVYPAAVPEGWMVNDVTYTPGEQPVFELALLTPEESFAGLHEEAEDVDDLVEELVDPEAVEGEALATPDSDVATSWQTFTDEGGDTAYVATTGSGDDERTVVVYGSATPEELQELLGELTVETLPERGSGA</sequence>
<evidence type="ECO:0000313" key="4">
    <source>
        <dbReference type="Proteomes" id="UP001482520"/>
    </source>
</evidence>
<feature type="region of interest" description="Disordered" evidence="1">
    <location>
        <begin position="1"/>
        <end position="42"/>
    </location>
</feature>
<dbReference type="EMBL" id="JBEGDP010000009">
    <property type="protein sequence ID" value="MEQ7847645.1"/>
    <property type="molecule type" value="Genomic_DNA"/>
</dbReference>
<dbReference type="InterPro" id="IPR025339">
    <property type="entry name" value="DUF4245"/>
</dbReference>
<keyword evidence="2" id="KW-0472">Membrane</keyword>
<protein>
    <submittedName>
        <fullName evidence="3">DUF4245 family protein</fullName>
    </submittedName>
</protein>
<name>A0ABV1NYQ9_9ACTN</name>
<keyword evidence="2" id="KW-0812">Transmembrane</keyword>
<reference evidence="3 4" key="1">
    <citation type="submission" date="2024-02" db="EMBL/GenBank/DDBJ databases">
        <title>Full genome sequence of Nocardioides kribbensis.</title>
        <authorList>
            <person name="Poletto B.L."/>
            <person name="Silva G."/>
            <person name="Galante D."/>
            <person name="Campos K.R."/>
            <person name="Santos M.B.N."/>
            <person name="Sacchi C.T."/>
        </authorList>
    </citation>
    <scope>NUCLEOTIDE SEQUENCE [LARGE SCALE GENOMIC DNA]</scope>
    <source>
        <strain evidence="3 4">O4R</strain>
    </source>
</reference>
<comment type="caution">
    <text evidence="3">The sequence shown here is derived from an EMBL/GenBank/DDBJ whole genome shotgun (WGS) entry which is preliminary data.</text>
</comment>
<dbReference type="Pfam" id="PF14030">
    <property type="entry name" value="DUF4245"/>
    <property type="match status" value="1"/>
</dbReference>
<dbReference type="Proteomes" id="UP001482520">
    <property type="component" value="Unassembled WGS sequence"/>
</dbReference>
<feature type="compositionally biased region" description="Low complexity" evidence="1">
    <location>
        <begin position="15"/>
        <end position="25"/>
    </location>
</feature>
<keyword evidence="4" id="KW-1185">Reference proteome</keyword>